<dbReference type="OrthoDB" id="423313at2759"/>
<accession>A0A9W7Y360</accession>
<dbReference type="PROSITE" id="PS51354">
    <property type="entry name" value="GLUTAREDOXIN_2"/>
    <property type="match status" value="2"/>
</dbReference>
<feature type="region of interest" description="Disordered" evidence="3">
    <location>
        <begin position="194"/>
        <end position="224"/>
    </location>
</feature>
<reference evidence="5" key="1">
    <citation type="submission" date="2022-07" db="EMBL/GenBank/DDBJ databases">
        <title>Phylogenomic reconstructions and comparative analyses of Kickxellomycotina fungi.</title>
        <authorList>
            <person name="Reynolds N.K."/>
            <person name="Stajich J.E."/>
            <person name="Barry K."/>
            <person name="Grigoriev I.V."/>
            <person name="Crous P."/>
            <person name="Smith M.E."/>
        </authorList>
    </citation>
    <scope>NUCLEOTIDE SEQUENCE</scope>
    <source>
        <strain evidence="5">NBRC 32514</strain>
    </source>
</reference>
<feature type="compositionally biased region" description="Basic and acidic residues" evidence="3">
    <location>
        <begin position="209"/>
        <end position="220"/>
    </location>
</feature>
<dbReference type="GO" id="GO:0034599">
    <property type="term" value="P:cellular response to oxidative stress"/>
    <property type="evidence" value="ECO:0007669"/>
    <property type="project" value="TreeGrafter"/>
</dbReference>
<name>A0A9W7Y360_9FUNG</name>
<dbReference type="AlphaFoldDB" id="A0A9W7Y360"/>
<dbReference type="EMBL" id="JANBOJ010000069">
    <property type="protein sequence ID" value="KAJ1723378.1"/>
    <property type="molecule type" value="Genomic_DNA"/>
</dbReference>
<gene>
    <name evidence="5" type="ORF">LPJ53_002282</name>
</gene>
<feature type="compositionally biased region" description="Low complexity" evidence="3">
    <location>
        <begin position="194"/>
        <end position="208"/>
    </location>
</feature>
<evidence type="ECO:0000256" key="1">
    <source>
        <dbReference type="ARBA" id="ARBA00023157"/>
    </source>
</evidence>
<dbReference type="InterPro" id="IPR014025">
    <property type="entry name" value="Glutaredoxin_subgr"/>
</dbReference>
<evidence type="ECO:0000256" key="2">
    <source>
        <dbReference type="ARBA" id="ARBA00023284"/>
    </source>
</evidence>
<organism evidence="5 6">
    <name type="scientific">Coemansia erecta</name>
    <dbReference type="NCBI Taxonomy" id="147472"/>
    <lineage>
        <taxon>Eukaryota</taxon>
        <taxon>Fungi</taxon>
        <taxon>Fungi incertae sedis</taxon>
        <taxon>Zoopagomycota</taxon>
        <taxon>Kickxellomycotina</taxon>
        <taxon>Kickxellomycetes</taxon>
        <taxon>Kickxellales</taxon>
        <taxon>Kickxellaceae</taxon>
        <taxon>Coemansia</taxon>
    </lineage>
</organism>
<sequence>MGISKALYRRRNLVIAVLALFALFLLFRRNDTTTTEAVHRTGANSDNGILRPKVQEPLRDGFIKDPTEYFVQLTLRDNRVVVFSKPGCPHCKAAKELLQMYRDRRALRYIVIEMAKEKDLQGIKHALNSLYQRSTFPSIFVDAQCIGGNAELQNLEDHGRLAQLFEEKGILAKALPEAEKPAKQPTKDNAVEIKVVPPAKTTPTPATQHEAKEKKEKEQEQPSAAELKVRDLVSKHRVMVFSKTYCPYSRRAKQLLSEYRDGRGLDYAVLEADLESDPMAIKAALGSLSGHSTFPNIFVDGKSIGGSDDLARMHRNGELAVLLKGKSLIV</sequence>
<keyword evidence="2" id="KW-0676">Redox-active center</keyword>
<keyword evidence="1" id="KW-1015">Disulfide bond</keyword>
<proteinExistence type="predicted"/>
<comment type="caution">
    <text evidence="5">The sequence shown here is derived from an EMBL/GenBank/DDBJ whole genome shotgun (WGS) entry which is preliminary data.</text>
</comment>
<dbReference type="PROSITE" id="PS00195">
    <property type="entry name" value="GLUTAREDOXIN_1"/>
    <property type="match status" value="1"/>
</dbReference>
<keyword evidence="6" id="KW-1185">Reference proteome</keyword>
<dbReference type="SUPFAM" id="SSF52833">
    <property type="entry name" value="Thioredoxin-like"/>
    <property type="match status" value="2"/>
</dbReference>
<evidence type="ECO:0000313" key="5">
    <source>
        <dbReference type="EMBL" id="KAJ1723378.1"/>
    </source>
</evidence>
<feature type="domain" description="Glutaredoxin" evidence="4">
    <location>
        <begin position="238"/>
        <end position="304"/>
    </location>
</feature>
<dbReference type="PANTHER" id="PTHR45694:SF18">
    <property type="entry name" value="GLUTAREDOXIN-1-RELATED"/>
    <property type="match status" value="1"/>
</dbReference>
<dbReference type="Gene3D" id="3.40.30.10">
    <property type="entry name" value="Glutaredoxin"/>
    <property type="match status" value="2"/>
</dbReference>
<dbReference type="InterPro" id="IPR011767">
    <property type="entry name" value="GLR_AS"/>
</dbReference>
<dbReference type="PANTHER" id="PTHR45694">
    <property type="entry name" value="GLUTAREDOXIN 2"/>
    <property type="match status" value="1"/>
</dbReference>
<evidence type="ECO:0000256" key="3">
    <source>
        <dbReference type="SAM" id="MobiDB-lite"/>
    </source>
</evidence>
<feature type="domain" description="Glutaredoxin" evidence="4">
    <location>
        <begin position="80"/>
        <end position="146"/>
    </location>
</feature>
<dbReference type="Proteomes" id="UP001149813">
    <property type="component" value="Unassembled WGS sequence"/>
</dbReference>
<dbReference type="Pfam" id="PF00462">
    <property type="entry name" value="Glutaredoxin"/>
    <property type="match status" value="2"/>
</dbReference>
<dbReference type="PRINTS" id="PR00160">
    <property type="entry name" value="GLUTAREDOXIN"/>
</dbReference>
<dbReference type="GO" id="GO:0005737">
    <property type="term" value="C:cytoplasm"/>
    <property type="evidence" value="ECO:0007669"/>
    <property type="project" value="TreeGrafter"/>
</dbReference>
<dbReference type="CDD" id="cd03419">
    <property type="entry name" value="GRX_GRXh_1_2_like"/>
    <property type="match status" value="1"/>
</dbReference>
<dbReference type="InterPro" id="IPR036249">
    <property type="entry name" value="Thioredoxin-like_sf"/>
</dbReference>
<protein>
    <recommendedName>
        <fullName evidence="4">Glutaredoxin domain-containing protein</fullName>
    </recommendedName>
</protein>
<evidence type="ECO:0000259" key="4">
    <source>
        <dbReference type="Pfam" id="PF00462"/>
    </source>
</evidence>
<dbReference type="GO" id="GO:0015038">
    <property type="term" value="F:glutathione disulfide oxidoreductase activity"/>
    <property type="evidence" value="ECO:0007669"/>
    <property type="project" value="TreeGrafter"/>
</dbReference>
<dbReference type="InterPro" id="IPR002109">
    <property type="entry name" value="Glutaredoxin"/>
</dbReference>
<evidence type="ECO:0000313" key="6">
    <source>
        <dbReference type="Proteomes" id="UP001149813"/>
    </source>
</evidence>